<dbReference type="EMBL" id="JACJTB010000023">
    <property type="protein sequence ID" value="MBD2596066.1"/>
    <property type="molecule type" value="Genomic_DNA"/>
</dbReference>
<dbReference type="Gene3D" id="3.40.50.150">
    <property type="entry name" value="Vaccinia Virus protein VP39"/>
    <property type="match status" value="1"/>
</dbReference>
<evidence type="ECO:0000313" key="2">
    <source>
        <dbReference type="EMBL" id="MBD2596066.1"/>
    </source>
</evidence>
<dbReference type="InterPro" id="IPR052514">
    <property type="entry name" value="SAM-dependent_MTase"/>
</dbReference>
<keyword evidence="2" id="KW-0808">Transferase</keyword>
<dbReference type="RefSeq" id="WP_190968831.1">
    <property type="nucleotide sequence ID" value="NZ_JACJTB010000023.1"/>
</dbReference>
<dbReference type="PANTHER" id="PTHR34203">
    <property type="entry name" value="METHYLTRANSFERASE, FKBM FAMILY PROTEIN"/>
    <property type="match status" value="1"/>
</dbReference>
<gene>
    <name evidence="2" type="ORF">H6G74_17285</name>
</gene>
<dbReference type="Proteomes" id="UP000603457">
    <property type="component" value="Unassembled WGS sequence"/>
</dbReference>
<dbReference type="PANTHER" id="PTHR34203:SF15">
    <property type="entry name" value="SLL1173 PROTEIN"/>
    <property type="match status" value="1"/>
</dbReference>
<dbReference type="NCBIfam" id="TIGR01444">
    <property type="entry name" value="fkbM_fam"/>
    <property type="match status" value="1"/>
</dbReference>
<keyword evidence="2" id="KW-0489">Methyltransferase</keyword>
<organism evidence="2 3">
    <name type="scientific">Nostoc spongiaeforme FACHB-130</name>
    <dbReference type="NCBI Taxonomy" id="1357510"/>
    <lineage>
        <taxon>Bacteria</taxon>
        <taxon>Bacillati</taxon>
        <taxon>Cyanobacteriota</taxon>
        <taxon>Cyanophyceae</taxon>
        <taxon>Nostocales</taxon>
        <taxon>Nostocaceae</taxon>
        <taxon>Nostoc</taxon>
    </lineage>
</organism>
<evidence type="ECO:0000259" key="1">
    <source>
        <dbReference type="Pfam" id="PF05050"/>
    </source>
</evidence>
<dbReference type="InterPro" id="IPR006342">
    <property type="entry name" value="FkbM_mtfrase"/>
</dbReference>
<evidence type="ECO:0000313" key="3">
    <source>
        <dbReference type="Proteomes" id="UP000603457"/>
    </source>
</evidence>
<accession>A0ABR8FZ37</accession>
<dbReference type="GO" id="GO:0032259">
    <property type="term" value="P:methylation"/>
    <property type="evidence" value="ECO:0007669"/>
    <property type="project" value="UniProtKB-KW"/>
</dbReference>
<comment type="caution">
    <text evidence="2">The sequence shown here is derived from an EMBL/GenBank/DDBJ whole genome shotgun (WGS) entry which is preliminary data.</text>
</comment>
<dbReference type="SUPFAM" id="SSF53335">
    <property type="entry name" value="S-adenosyl-L-methionine-dependent methyltransferases"/>
    <property type="match status" value="1"/>
</dbReference>
<sequence length="265" mass="29962">MTRNIHTFDNKIKVYDDHLISVQRERYKKRNVHEAEEEDIFIEIIKSIPADGCFVNIGCAIGYYSLLAKKLAPDLTIHAIEPLERHRLFFNENIVLNGLKQSDFIIHTEGIASSKGKAEFLDSGYGSMICTNKQPQNLYSLVRGFLKAFVAQVDRETSNTTQTIKTKTLDGLCKEIRRPVDFCQMDVQGLEVDVLHGARHSLKTGNIKTFLIGTHGAKLHDECVNILTQENYVIEYSNSDTKEQPDGIVVASKYCQRLSIAKSKP</sequence>
<proteinExistence type="predicted"/>
<dbReference type="InterPro" id="IPR029063">
    <property type="entry name" value="SAM-dependent_MTases_sf"/>
</dbReference>
<name>A0ABR8FZ37_9NOSO</name>
<feature type="domain" description="Methyltransferase FkbM" evidence="1">
    <location>
        <begin position="68"/>
        <end position="233"/>
    </location>
</feature>
<protein>
    <submittedName>
        <fullName evidence="2">FkbM family methyltransferase</fullName>
    </submittedName>
</protein>
<dbReference type="GO" id="GO:0008168">
    <property type="term" value="F:methyltransferase activity"/>
    <property type="evidence" value="ECO:0007669"/>
    <property type="project" value="UniProtKB-KW"/>
</dbReference>
<keyword evidence="3" id="KW-1185">Reference proteome</keyword>
<dbReference type="Pfam" id="PF05050">
    <property type="entry name" value="Methyltransf_21"/>
    <property type="match status" value="1"/>
</dbReference>
<reference evidence="2 3" key="1">
    <citation type="journal article" date="2020" name="ISME J.">
        <title>Comparative genomics reveals insights into cyanobacterial evolution and habitat adaptation.</title>
        <authorList>
            <person name="Chen M.Y."/>
            <person name="Teng W.K."/>
            <person name="Zhao L."/>
            <person name="Hu C.X."/>
            <person name="Zhou Y.K."/>
            <person name="Han B.P."/>
            <person name="Song L.R."/>
            <person name="Shu W.S."/>
        </authorList>
    </citation>
    <scope>NUCLEOTIDE SEQUENCE [LARGE SCALE GENOMIC DNA]</scope>
    <source>
        <strain evidence="2 3">FACHB-130</strain>
    </source>
</reference>